<feature type="region of interest" description="Disordered" evidence="8">
    <location>
        <begin position="21"/>
        <end position="56"/>
    </location>
</feature>
<keyword evidence="4" id="KW-0249">Electron transport</keyword>
<evidence type="ECO:0000313" key="12">
    <source>
        <dbReference type="Proteomes" id="UP000315711"/>
    </source>
</evidence>
<dbReference type="PANTHER" id="PTHR37823:SF4">
    <property type="entry name" value="MENAQUINOL-CYTOCHROME C REDUCTASE CYTOCHROME B_C SUBUNIT"/>
    <property type="match status" value="1"/>
</dbReference>
<accession>A0A562QUQ0</accession>
<dbReference type="RefSeq" id="WP_144448786.1">
    <property type="nucleotide sequence ID" value="NZ_VLKZ01000001.1"/>
</dbReference>
<dbReference type="EMBL" id="VLKZ01000001">
    <property type="protein sequence ID" value="TWI59970.1"/>
    <property type="molecule type" value="Genomic_DNA"/>
</dbReference>
<dbReference type="InterPro" id="IPR012218">
    <property type="entry name" value="Cyt_c_BACSU-c550-type"/>
</dbReference>
<reference evidence="11 12" key="1">
    <citation type="journal article" date="2015" name="Stand. Genomic Sci.">
        <title>Genomic Encyclopedia of Bacterial and Archaeal Type Strains, Phase III: the genomes of soil and plant-associated and newly described type strains.</title>
        <authorList>
            <person name="Whitman W.B."/>
            <person name="Woyke T."/>
            <person name="Klenk H.P."/>
            <person name="Zhou Y."/>
            <person name="Lilburn T.G."/>
            <person name="Beck B.J."/>
            <person name="De Vos P."/>
            <person name="Vandamme P."/>
            <person name="Eisen J.A."/>
            <person name="Garrity G."/>
            <person name="Hugenholtz P."/>
            <person name="Kyrpides N.C."/>
        </authorList>
    </citation>
    <scope>NUCLEOTIDE SEQUENCE [LARGE SCALE GENOMIC DNA]</scope>
    <source>
        <strain evidence="11 12">CGMCC 1.10116</strain>
    </source>
</reference>
<dbReference type="PROSITE" id="PS51007">
    <property type="entry name" value="CYTC"/>
    <property type="match status" value="1"/>
</dbReference>
<dbReference type="SUPFAM" id="SSF46626">
    <property type="entry name" value="Cytochrome c"/>
    <property type="match status" value="1"/>
</dbReference>
<evidence type="ECO:0000256" key="4">
    <source>
        <dbReference type="ARBA" id="ARBA00022982"/>
    </source>
</evidence>
<feature type="compositionally biased region" description="Acidic residues" evidence="8">
    <location>
        <begin position="24"/>
        <end position="51"/>
    </location>
</feature>
<dbReference type="PIRSF" id="PIRSF000025">
    <property type="entry name" value="Cytc_Bsub_c550"/>
    <property type="match status" value="1"/>
</dbReference>
<evidence type="ECO:0000259" key="10">
    <source>
        <dbReference type="PROSITE" id="PS51007"/>
    </source>
</evidence>
<sequence>MKKFLLALGLGAVVALTACGGAEEAPEEEVPAEEAPADEAEVPAEDAEAPEEAAAGDFDATAARATYEASCIGCHGGNLEGAMGPALAGGTLTAEEIESIIHNGKGTMPAQNLPDEEAANLAAWIEAQ</sequence>
<dbReference type="Proteomes" id="UP000315711">
    <property type="component" value="Unassembled WGS sequence"/>
</dbReference>
<comment type="caution">
    <text evidence="11">The sequence shown here is derived from an EMBL/GenBank/DDBJ whole genome shotgun (WGS) entry which is preliminary data.</text>
</comment>
<gene>
    <name evidence="11" type="ORF">IQ10_00393</name>
</gene>
<dbReference type="OrthoDB" id="7933886at2"/>
<feature type="binding site" description="axial binding residue" evidence="7">
    <location>
        <position position="108"/>
    </location>
    <ligand>
        <name>heme c</name>
        <dbReference type="ChEBI" id="CHEBI:61717"/>
    </ligand>
    <ligandPart>
        <name>Fe</name>
        <dbReference type="ChEBI" id="CHEBI:18248"/>
    </ligandPart>
</feature>
<evidence type="ECO:0000256" key="8">
    <source>
        <dbReference type="SAM" id="MobiDB-lite"/>
    </source>
</evidence>
<dbReference type="GO" id="GO:0005506">
    <property type="term" value="F:iron ion binding"/>
    <property type="evidence" value="ECO:0007669"/>
    <property type="project" value="InterPro"/>
</dbReference>
<evidence type="ECO:0000256" key="2">
    <source>
        <dbReference type="ARBA" id="ARBA00022617"/>
    </source>
</evidence>
<dbReference type="PANTHER" id="PTHR37823">
    <property type="entry name" value="CYTOCHROME C-553-LIKE"/>
    <property type="match status" value="1"/>
</dbReference>
<feature type="binding site" description="covalent" evidence="6">
    <location>
        <position position="71"/>
    </location>
    <ligand>
        <name>heme c</name>
        <dbReference type="ChEBI" id="CHEBI:61717"/>
    </ligand>
</feature>
<name>A0A562QUQ0_9BACI</name>
<evidence type="ECO:0000256" key="7">
    <source>
        <dbReference type="PIRSR" id="PIRSR000025-2"/>
    </source>
</evidence>
<keyword evidence="5 7" id="KW-0408">Iron</keyword>
<keyword evidence="3 7" id="KW-0479">Metal-binding</keyword>
<dbReference type="InterPro" id="IPR009056">
    <property type="entry name" value="Cyt_c-like_dom"/>
</dbReference>
<keyword evidence="12" id="KW-1185">Reference proteome</keyword>
<feature type="binding site" description="axial binding residue" evidence="7">
    <location>
        <position position="75"/>
    </location>
    <ligand>
        <name>heme c</name>
        <dbReference type="ChEBI" id="CHEBI:61717"/>
    </ligand>
    <ligandPart>
        <name>Fe</name>
        <dbReference type="ChEBI" id="CHEBI:18248"/>
    </ligandPart>
</feature>
<evidence type="ECO:0000256" key="6">
    <source>
        <dbReference type="PIRSR" id="PIRSR000025-1"/>
    </source>
</evidence>
<feature type="chain" id="PRO_5039237375" evidence="9">
    <location>
        <begin position="21"/>
        <end position="128"/>
    </location>
</feature>
<organism evidence="11 12">
    <name type="scientific">Halalkalibacter nanhaiisediminis</name>
    <dbReference type="NCBI Taxonomy" id="688079"/>
    <lineage>
        <taxon>Bacteria</taxon>
        <taxon>Bacillati</taxon>
        <taxon>Bacillota</taxon>
        <taxon>Bacilli</taxon>
        <taxon>Bacillales</taxon>
        <taxon>Bacillaceae</taxon>
        <taxon>Halalkalibacter</taxon>
    </lineage>
</organism>
<dbReference type="GO" id="GO:0009055">
    <property type="term" value="F:electron transfer activity"/>
    <property type="evidence" value="ECO:0007669"/>
    <property type="project" value="InterPro"/>
</dbReference>
<comment type="PTM">
    <text evidence="6">Binds 1 heme c group covalently per subunit.</text>
</comment>
<keyword evidence="9" id="KW-0732">Signal</keyword>
<dbReference type="InterPro" id="IPR051811">
    <property type="entry name" value="Cytochrome_c550/c551-like"/>
</dbReference>
<keyword evidence="1" id="KW-0813">Transport</keyword>
<dbReference type="PROSITE" id="PS51257">
    <property type="entry name" value="PROKAR_LIPOPROTEIN"/>
    <property type="match status" value="1"/>
</dbReference>
<evidence type="ECO:0000256" key="3">
    <source>
        <dbReference type="ARBA" id="ARBA00022723"/>
    </source>
</evidence>
<dbReference type="InterPro" id="IPR036909">
    <property type="entry name" value="Cyt_c-like_dom_sf"/>
</dbReference>
<feature type="domain" description="Cytochrome c" evidence="10">
    <location>
        <begin position="58"/>
        <end position="128"/>
    </location>
</feature>
<dbReference type="AlphaFoldDB" id="A0A562QUQ0"/>
<dbReference type="GO" id="GO:0016020">
    <property type="term" value="C:membrane"/>
    <property type="evidence" value="ECO:0007669"/>
    <property type="project" value="InterPro"/>
</dbReference>
<protein>
    <submittedName>
        <fullName evidence="11">Cytochrome c551</fullName>
    </submittedName>
</protein>
<dbReference type="Gene3D" id="1.10.760.10">
    <property type="entry name" value="Cytochrome c-like domain"/>
    <property type="match status" value="1"/>
</dbReference>
<proteinExistence type="predicted"/>
<evidence type="ECO:0000256" key="9">
    <source>
        <dbReference type="SAM" id="SignalP"/>
    </source>
</evidence>
<evidence type="ECO:0000313" key="11">
    <source>
        <dbReference type="EMBL" id="TWI59970.1"/>
    </source>
</evidence>
<keyword evidence="2 6" id="KW-0349">Heme</keyword>
<feature type="binding site" description="covalent" evidence="6">
    <location>
        <position position="74"/>
    </location>
    <ligand>
        <name>heme c</name>
        <dbReference type="ChEBI" id="CHEBI:61717"/>
    </ligand>
</feature>
<dbReference type="GO" id="GO:0020037">
    <property type="term" value="F:heme binding"/>
    <property type="evidence" value="ECO:0007669"/>
    <property type="project" value="InterPro"/>
</dbReference>
<feature type="signal peptide" evidence="9">
    <location>
        <begin position="1"/>
        <end position="20"/>
    </location>
</feature>
<evidence type="ECO:0000256" key="1">
    <source>
        <dbReference type="ARBA" id="ARBA00022448"/>
    </source>
</evidence>
<evidence type="ECO:0000256" key="5">
    <source>
        <dbReference type="ARBA" id="ARBA00023004"/>
    </source>
</evidence>
<dbReference type="Pfam" id="PF13442">
    <property type="entry name" value="Cytochrome_CBB3"/>
    <property type="match status" value="1"/>
</dbReference>